<name>Q1IRZ8_KORVE</name>
<dbReference type="InterPro" id="IPR020084">
    <property type="entry name" value="NUDIX_hydrolase_CS"/>
</dbReference>
<dbReference type="EnsemblBacteria" id="ABF40352">
    <property type="protein sequence ID" value="ABF40352"/>
    <property type="gene ID" value="Acid345_1350"/>
</dbReference>
<dbReference type="GO" id="GO:0016787">
    <property type="term" value="F:hydrolase activity"/>
    <property type="evidence" value="ECO:0007669"/>
    <property type="project" value="UniProtKB-KW"/>
</dbReference>
<accession>Q1IRZ8</accession>
<dbReference type="EMBL" id="CP000360">
    <property type="protein sequence ID" value="ABF40352.1"/>
    <property type="molecule type" value="Genomic_DNA"/>
</dbReference>
<keyword evidence="5" id="KW-1185">Reference proteome</keyword>
<evidence type="ECO:0000313" key="5">
    <source>
        <dbReference type="Proteomes" id="UP000002432"/>
    </source>
</evidence>
<dbReference type="InterPro" id="IPR000086">
    <property type="entry name" value="NUDIX_hydrolase_dom"/>
</dbReference>
<dbReference type="Pfam" id="PF00293">
    <property type="entry name" value="NUDIX"/>
    <property type="match status" value="1"/>
</dbReference>
<comment type="similarity">
    <text evidence="2">Belongs to the Nudix hydrolase family.</text>
</comment>
<dbReference type="PANTHER" id="PTHR43736:SF1">
    <property type="entry name" value="DIHYDRONEOPTERIN TRIPHOSPHATE DIPHOSPHATASE"/>
    <property type="match status" value="1"/>
</dbReference>
<dbReference type="STRING" id="204669.Acid345_1350"/>
<dbReference type="PROSITE" id="PS51462">
    <property type="entry name" value="NUDIX"/>
    <property type="match status" value="1"/>
</dbReference>
<dbReference type="AlphaFoldDB" id="Q1IRZ8"/>
<dbReference type="Gene3D" id="3.90.79.10">
    <property type="entry name" value="Nucleoside Triphosphate Pyrophosphohydrolase"/>
    <property type="match status" value="1"/>
</dbReference>
<evidence type="ECO:0000259" key="3">
    <source>
        <dbReference type="PROSITE" id="PS51462"/>
    </source>
</evidence>
<organism evidence="4 5">
    <name type="scientific">Koribacter versatilis (strain Ellin345)</name>
    <dbReference type="NCBI Taxonomy" id="204669"/>
    <lineage>
        <taxon>Bacteria</taxon>
        <taxon>Pseudomonadati</taxon>
        <taxon>Acidobacteriota</taxon>
        <taxon>Terriglobia</taxon>
        <taxon>Terriglobales</taxon>
        <taxon>Candidatus Korobacteraceae</taxon>
        <taxon>Candidatus Korobacter</taxon>
    </lineage>
</organism>
<protein>
    <submittedName>
        <fullName evidence="4">NUDIX hydrolase</fullName>
    </submittedName>
</protein>
<dbReference type="HOGENOM" id="CLU_037162_20_2_0"/>
<evidence type="ECO:0000256" key="2">
    <source>
        <dbReference type="RuleBase" id="RU003476"/>
    </source>
</evidence>
<evidence type="ECO:0000256" key="1">
    <source>
        <dbReference type="ARBA" id="ARBA00022801"/>
    </source>
</evidence>
<dbReference type="RefSeq" id="WP_011522154.1">
    <property type="nucleotide sequence ID" value="NC_008009.1"/>
</dbReference>
<dbReference type="PROSITE" id="PS00893">
    <property type="entry name" value="NUDIX_BOX"/>
    <property type="match status" value="1"/>
</dbReference>
<dbReference type="PANTHER" id="PTHR43736">
    <property type="entry name" value="ADP-RIBOSE PYROPHOSPHATASE"/>
    <property type="match status" value="1"/>
</dbReference>
<dbReference type="KEGG" id="aba:Acid345_1350"/>
<dbReference type="PRINTS" id="PR00502">
    <property type="entry name" value="NUDIXFAMILY"/>
</dbReference>
<reference evidence="4 5" key="1">
    <citation type="journal article" date="2009" name="Appl. Environ. Microbiol.">
        <title>Three genomes from the phylum Acidobacteria provide insight into the lifestyles of these microorganisms in soils.</title>
        <authorList>
            <person name="Ward N.L."/>
            <person name="Challacombe J.F."/>
            <person name="Janssen P.H."/>
            <person name="Henrissat B."/>
            <person name="Coutinho P.M."/>
            <person name="Wu M."/>
            <person name="Xie G."/>
            <person name="Haft D.H."/>
            <person name="Sait M."/>
            <person name="Badger J."/>
            <person name="Barabote R.D."/>
            <person name="Bradley B."/>
            <person name="Brettin T.S."/>
            <person name="Brinkac L.M."/>
            <person name="Bruce D."/>
            <person name="Creasy T."/>
            <person name="Daugherty S.C."/>
            <person name="Davidsen T.M."/>
            <person name="DeBoy R.T."/>
            <person name="Detter J.C."/>
            <person name="Dodson R.J."/>
            <person name="Durkin A.S."/>
            <person name="Ganapathy A."/>
            <person name="Gwinn-Giglio M."/>
            <person name="Han C.S."/>
            <person name="Khouri H."/>
            <person name="Kiss H."/>
            <person name="Kothari S.P."/>
            <person name="Madupu R."/>
            <person name="Nelson K.E."/>
            <person name="Nelson W.C."/>
            <person name="Paulsen I."/>
            <person name="Penn K."/>
            <person name="Ren Q."/>
            <person name="Rosovitz M.J."/>
            <person name="Selengut J.D."/>
            <person name="Shrivastava S."/>
            <person name="Sullivan S.A."/>
            <person name="Tapia R."/>
            <person name="Thompson L.S."/>
            <person name="Watkins K.L."/>
            <person name="Yang Q."/>
            <person name="Yu C."/>
            <person name="Zafar N."/>
            <person name="Zhou L."/>
            <person name="Kuske C.R."/>
        </authorList>
    </citation>
    <scope>NUCLEOTIDE SEQUENCE [LARGE SCALE GENOMIC DNA]</scope>
    <source>
        <strain evidence="4 5">Ellin345</strain>
    </source>
</reference>
<dbReference type="eggNOG" id="COG1051">
    <property type="taxonomic scope" value="Bacteria"/>
</dbReference>
<dbReference type="InterPro" id="IPR015797">
    <property type="entry name" value="NUDIX_hydrolase-like_dom_sf"/>
</dbReference>
<dbReference type="OrthoDB" id="9810648at2"/>
<gene>
    <name evidence="4" type="ordered locus">Acid345_1350</name>
</gene>
<evidence type="ECO:0000313" key="4">
    <source>
        <dbReference type="EMBL" id="ABF40352.1"/>
    </source>
</evidence>
<keyword evidence="1 2" id="KW-0378">Hydrolase</keyword>
<sequence length="146" mass="16321">MSREYPERPLLGVGGVVIREGRALIVRRATEPLKGEWSIPGGLVELGEKLVDAVAREVLEETGLVVEPGEVLELFDSIWRDADGRCQYHYVLVDYLCRVTGGELEAATDVSDARWIRPQEIDDFGLRPATQGVLRKGFERFPNQPS</sequence>
<feature type="domain" description="Nudix hydrolase" evidence="3">
    <location>
        <begin position="8"/>
        <end position="139"/>
    </location>
</feature>
<dbReference type="CDD" id="cd04673">
    <property type="entry name" value="NUDIX_ADPRase"/>
    <property type="match status" value="1"/>
</dbReference>
<proteinExistence type="inferred from homology"/>
<dbReference type="Proteomes" id="UP000002432">
    <property type="component" value="Chromosome"/>
</dbReference>
<dbReference type="InterPro" id="IPR020476">
    <property type="entry name" value="Nudix_hydrolase"/>
</dbReference>
<dbReference type="SUPFAM" id="SSF55811">
    <property type="entry name" value="Nudix"/>
    <property type="match status" value="1"/>
</dbReference>